<proteinExistence type="predicted"/>
<dbReference type="InterPro" id="IPR043777">
    <property type="entry name" value="DUF5719"/>
</dbReference>
<dbReference type="EMBL" id="JAFBBU010000001">
    <property type="protein sequence ID" value="MBM7473271.1"/>
    <property type="molecule type" value="Genomic_DNA"/>
</dbReference>
<evidence type="ECO:0000256" key="1">
    <source>
        <dbReference type="SAM" id="MobiDB-lite"/>
    </source>
</evidence>
<keyword evidence="2" id="KW-0732">Signal</keyword>
<feature type="signal peptide" evidence="2">
    <location>
        <begin position="1"/>
        <end position="31"/>
    </location>
</feature>
<accession>A0ABS2L8R2</accession>
<evidence type="ECO:0000313" key="3">
    <source>
        <dbReference type="EMBL" id="MBM7473271.1"/>
    </source>
</evidence>
<reference evidence="3 4" key="1">
    <citation type="submission" date="2021-01" db="EMBL/GenBank/DDBJ databases">
        <title>Sequencing the genomes of 1000 actinobacteria strains.</title>
        <authorList>
            <person name="Klenk H.-P."/>
        </authorList>
    </citation>
    <scope>NUCLEOTIDE SEQUENCE [LARGE SCALE GENOMIC DNA]</scope>
    <source>
        <strain evidence="3 4">DSM 13057</strain>
    </source>
</reference>
<evidence type="ECO:0000256" key="2">
    <source>
        <dbReference type="SAM" id="SignalP"/>
    </source>
</evidence>
<sequence>MASRSSVARTSVRLVTSVVVLALGVATVASAAFLDLPQYAAGVPSVTVTPEASDQTRVCPGPAVQIDGSATADRAQGSPSLVSVGAPVLQAGADPSSTGITTSELETPDSRPGGALPTSLTATGADGTLLAGSQSVQVSENDLVGLASTECAEAAPDSWLVAGATTTGRTSFVLLSNPSDVLATVTLGIFGETGLVSAPGTSGIIVQPHSQRALSLAGFAPNLVSPVIHVTSAGGSVLASLQSSVVRLLTPGGIDVVGPTSGPALTQTISGVQVVSTSAIAERATDPASSDLPATLRVYVPGAESATLTVTLRSETLGVADATVNYSATGGIVTEFPFPSLTDDTYAVTVSSDQPIVAGARSAVVSGGVDYAWYQSSPLLAGSFVFTTAEGPNPKLQLVNTGGTDGAVTVTPNAGGAPQTLTVAAGSATGVPLSNATTYTVATSAPLTASVGYLGDGLISAFAVSPASPLASPITLYRG</sequence>
<feature type="region of interest" description="Disordered" evidence="1">
    <location>
        <begin position="93"/>
        <end position="117"/>
    </location>
</feature>
<dbReference type="RefSeq" id="WP_205110584.1">
    <property type="nucleotide sequence ID" value="NZ_BAAAHT010000014.1"/>
</dbReference>
<protein>
    <recommendedName>
        <fullName evidence="5">Large extracellular alpha-helical protein</fullName>
    </recommendedName>
</protein>
<evidence type="ECO:0000313" key="4">
    <source>
        <dbReference type="Proteomes" id="UP000776164"/>
    </source>
</evidence>
<gene>
    <name evidence="3" type="ORF">JOE66_002905</name>
</gene>
<feature type="compositionally biased region" description="Polar residues" evidence="1">
    <location>
        <begin position="95"/>
        <end position="105"/>
    </location>
</feature>
<name>A0ABS2L8R2_9MICO</name>
<evidence type="ECO:0008006" key="5">
    <source>
        <dbReference type="Google" id="ProtNLM"/>
    </source>
</evidence>
<organism evidence="3 4">
    <name type="scientific">Subtercola frigoramans</name>
    <dbReference type="NCBI Taxonomy" id="120298"/>
    <lineage>
        <taxon>Bacteria</taxon>
        <taxon>Bacillati</taxon>
        <taxon>Actinomycetota</taxon>
        <taxon>Actinomycetes</taxon>
        <taxon>Micrococcales</taxon>
        <taxon>Microbacteriaceae</taxon>
        <taxon>Subtercola</taxon>
    </lineage>
</organism>
<comment type="caution">
    <text evidence="3">The sequence shown here is derived from an EMBL/GenBank/DDBJ whole genome shotgun (WGS) entry which is preliminary data.</text>
</comment>
<feature type="region of interest" description="Disordered" evidence="1">
    <location>
        <begin position="49"/>
        <end position="78"/>
    </location>
</feature>
<dbReference type="Proteomes" id="UP000776164">
    <property type="component" value="Unassembled WGS sequence"/>
</dbReference>
<keyword evidence="4" id="KW-1185">Reference proteome</keyword>
<dbReference type="Pfam" id="PF18986">
    <property type="entry name" value="DUF5719"/>
    <property type="match status" value="1"/>
</dbReference>
<feature type="chain" id="PRO_5046543098" description="Large extracellular alpha-helical protein" evidence="2">
    <location>
        <begin position="32"/>
        <end position="479"/>
    </location>
</feature>